<evidence type="ECO:0008006" key="3">
    <source>
        <dbReference type="Google" id="ProtNLM"/>
    </source>
</evidence>
<dbReference type="EMBL" id="BDQI01000005">
    <property type="protein sequence ID" value="GAX51474.1"/>
    <property type="molecule type" value="Genomic_DNA"/>
</dbReference>
<comment type="caution">
    <text evidence="1">The sequence shown here is derived from an EMBL/GenBank/DDBJ whole genome shotgun (WGS) entry which is preliminary data.</text>
</comment>
<reference evidence="2" key="1">
    <citation type="submission" date="2017-05" db="EMBL/GenBank/DDBJ databases">
        <title>Streptomyces olivochromogenes NBRC 3561 whole genome shotgun sequence.</title>
        <authorList>
            <person name="Dohra H."/>
            <person name="Kodani S."/>
        </authorList>
    </citation>
    <scope>NUCLEOTIDE SEQUENCE [LARGE SCALE GENOMIC DNA]</scope>
    <source>
        <strain evidence="2">NBRC 3561</strain>
    </source>
</reference>
<dbReference type="PROSITE" id="PS51257">
    <property type="entry name" value="PROKAR_LIPOPROTEIN"/>
    <property type="match status" value="1"/>
</dbReference>
<dbReference type="AlphaFoldDB" id="A0A250VBJ8"/>
<organism evidence="1 2">
    <name type="scientific">Streptomyces olivochromogenes</name>
    <dbReference type="NCBI Taxonomy" id="1963"/>
    <lineage>
        <taxon>Bacteria</taxon>
        <taxon>Bacillati</taxon>
        <taxon>Actinomycetota</taxon>
        <taxon>Actinomycetes</taxon>
        <taxon>Kitasatosporales</taxon>
        <taxon>Streptomycetaceae</taxon>
        <taxon>Streptomyces</taxon>
    </lineage>
</organism>
<dbReference type="Proteomes" id="UP000217446">
    <property type="component" value="Unassembled WGS sequence"/>
</dbReference>
<evidence type="ECO:0000313" key="1">
    <source>
        <dbReference type="EMBL" id="GAX51474.1"/>
    </source>
</evidence>
<evidence type="ECO:0000313" key="2">
    <source>
        <dbReference type="Proteomes" id="UP000217446"/>
    </source>
</evidence>
<protein>
    <recommendedName>
        <fullName evidence="3">Lipoprotein</fullName>
    </recommendedName>
</protein>
<accession>A0A250VBJ8</accession>
<dbReference type="STRING" id="1963.AQJ27_21865"/>
<gene>
    <name evidence="1" type="ORF">SO3561_02976</name>
</gene>
<keyword evidence="2" id="KW-1185">Reference proteome</keyword>
<proteinExistence type="predicted"/>
<sequence>MIRGRTTGALAALAILSLTGCSGEEKNYAVPNELCGAQVKPELTRALLPSGDKIRVLKEASNTASPHQFCTVSVDDKVQLRTEGAWQAAGTTAEKAAEKSLVFNTRSTEDGRFAIGRGAAVTVVDCKNSKYKAERFSFKIHVNHPEGDIDDKMQRFLAAFSESYSKTLPCQD</sequence>
<name>A0A250VBJ8_STROL</name>